<gene>
    <name evidence="1" type="ORF">NUW58_g6838</name>
</gene>
<dbReference type="Proteomes" id="UP001143856">
    <property type="component" value="Unassembled WGS sequence"/>
</dbReference>
<reference evidence="1" key="1">
    <citation type="submission" date="2022-10" db="EMBL/GenBank/DDBJ databases">
        <title>Genome Sequence of Xylaria curta.</title>
        <authorList>
            <person name="Buettner E."/>
        </authorList>
    </citation>
    <scope>NUCLEOTIDE SEQUENCE</scope>
    <source>
        <strain evidence="1">Babe10</strain>
    </source>
</reference>
<organism evidence="1 2">
    <name type="scientific">Xylaria curta</name>
    <dbReference type="NCBI Taxonomy" id="42375"/>
    <lineage>
        <taxon>Eukaryota</taxon>
        <taxon>Fungi</taxon>
        <taxon>Dikarya</taxon>
        <taxon>Ascomycota</taxon>
        <taxon>Pezizomycotina</taxon>
        <taxon>Sordariomycetes</taxon>
        <taxon>Xylariomycetidae</taxon>
        <taxon>Xylariales</taxon>
        <taxon>Xylariaceae</taxon>
        <taxon>Xylaria</taxon>
    </lineage>
</organism>
<sequence length="383" mass="41865">MTESSPTPAPEDFDLNSIHAVVEWLGADGQKRYLYQPDQDPSRQITLDIHFSAGSGAALLKLKAPLGIKARKQKTPLFLYIPGDRISSLVQDVPDAAPEVVRAKLGAVPSRLQLSLSRPADMVGPLVSLAPQNRSHGIMMDCLKLLAQETRLSVYLAHSSLSGAFLRSLCNAVASKALKPIDSAAALRSLYGGLGGKVLEGAALRIPVPPTSPPSYDELGPMPPQAPLETASGPATPAKKRRRGSASSAGDRTEADTMATCKKMVNNMMAQFRQEERAYYSSQLQQARAAYSQDLQTIKTEMMKYVDKRLSDLEDTLYSENDVDNQISQHVASFDDLVDVKIEDRVTGIRIELEEFVEEEVTAAEGRVLQRVREANWTVSIEE</sequence>
<protein>
    <submittedName>
        <fullName evidence="1">Uncharacterized protein</fullName>
    </submittedName>
</protein>
<keyword evidence="2" id="KW-1185">Reference proteome</keyword>
<evidence type="ECO:0000313" key="2">
    <source>
        <dbReference type="Proteomes" id="UP001143856"/>
    </source>
</evidence>
<dbReference type="EMBL" id="JAPDGR010001634">
    <property type="protein sequence ID" value="KAJ2980848.1"/>
    <property type="molecule type" value="Genomic_DNA"/>
</dbReference>
<comment type="caution">
    <text evidence="1">The sequence shown here is derived from an EMBL/GenBank/DDBJ whole genome shotgun (WGS) entry which is preliminary data.</text>
</comment>
<proteinExistence type="predicted"/>
<evidence type="ECO:0000313" key="1">
    <source>
        <dbReference type="EMBL" id="KAJ2980848.1"/>
    </source>
</evidence>
<accession>A0ACC1NP25</accession>
<name>A0ACC1NP25_9PEZI</name>